<evidence type="ECO:0000313" key="3">
    <source>
        <dbReference type="EMBL" id="KFO29437.1"/>
    </source>
</evidence>
<keyword evidence="1" id="KW-0812">Transmembrane</keyword>
<keyword evidence="1" id="KW-0472">Membrane</keyword>
<organism evidence="3 4">
    <name type="scientific">Fukomys damarensis</name>
    <name type="common">Damaraland mole rat</name>
    <name type="synonym">Cryptomys damarensis</name>
    <dbReference type="NCBI Taxonomy" id="885580"/>
    <lineage>
        <taxon>Eukaryota</taxon>
        <taxon>Metazoa</taxon>
        <taxon>Chordata</taxon>
        <taxon>Craniata</taxon>
        <taxon>Vertebrata</taxon>
        <taxon>Euteleostomi</taxon>
        <taxon>Mammalia</taxon>
        <taxon>Eutheria</taxon>
        <taxon>Euarchontoglires</taxon>
        <taxon>Glires</taxon>
        <taxon>Rodentia</taxon>
        <taxon>Hystricomorpha</taxon>
        <taxon>Bathyergidae</taxon>
        <taxon>Fukomys</taxon>
    </lineage>
</organism>
<evidence type="ECO:0000313" key="4">
    <source>
        <dbReference type="Proteomes" id="UP000028990"/>
    </source>
</evidence>
<dbReference type="EMBL" id="KN122588">
    <property type="protein sequence ID" value="KFO29437.1"/>
    <property type="molecule type" value="Genomic_DNA"/>
</dbReference>
<keyword evidence="4" id="KW-1185">Reference proteome</keyword>
<feature type="transmembrane region" description="Helical" evidence="1">
    <location>
        <begin position="102"/>
        <end position="125"/>
    </location>
</feature>
<accession>A0A091DED1</accession>
<keyword evidence="1" id="KW-1133">Transmembrane helix</keyword>
<dbReference type="Proteomes" id="UP000028990">
    <property type="component" value="Unassembled WGS sequence"/>
</dbReference>
<gene>
    <name evidence="3" type="ORF">H920_09044</name>
</gene>
<evidence type="ECO:0000256" key="2">
    <source>
        <dbReference type="SAM" id="SignalP"/>
    </source>
</evidence>
<proteinExistence type="predicted"/>
<protein>
    <submittedName>
        <fullName evidence="3">LRRN4 C-terminal-like protein</fullName>
    </submittedName>
</protein>
<feature type="chain" id="PRO_5001873247" evidence="2">
    <location>
        <begin position="17"/>
        <end position="141"/>
    </location>
</feature>
<feature type="signal peptide" evidence="2">
    <location>
        <begin position="1"/>
        <end position="16"/>
    </location>
</feature>
<keyword evidence="2" id="KW-0732">Signal</keyword>
<dbReference type="AlphaFoldDB" id="A0A091DED1"/>
<evidence type="ECO:0000256" key="1">
    <source>
        <dbReference type="SAM" id="Phobius"/>
    </source>
</evidence>
<name>A0A091DED1_FUKDA</name>
<reference evidence="3 4" key="1">
    <citation type="submission" date="2013-11" db="EMBL/GenBank/DDBJ databases">
        <title>The Damaraland mole rat (Fukomys damarensis) genome and evolution of African mole rats.</title>
        <authorList>
            <person name="Gladyshev V.N."/>
            <person name="Fang X."/>
        </authorList>
    </citation>
    <scope>NUCLEOTIDE SEQUENCE [LARGE SCALE GENOMIC DNA]</scope>
    <source>
        <tissue evidence="3">Liver</tissue>
    </source>
</reference>
<sequence length="141" mass="15051">MLGFPCLLWLLAGTFSWAPGAPQNPEEEDTVATPLRPAPCDYDRAELGGLRPGAAYVLCVVAANQAGESWTPRQGGEDPVPAAFPTFGPCGQFSVPPRPSTLVHTAIGVGTALALLSCVALVWHFHLRQRWGCPRHHRATA</sequence>
<dbReference type="STRING" id="885580.ENSFDAP00000014834"/>